<dbReference type="EMBL" id="HE999757">
    <property type="protein sequence ID" value="CCO11063.2"/>
    <property type="molecule type" value="Genomic_DNA"/>
</dbReference>
<protein>
    <submittedName>
        <fullName evidence="2">Uncharacterized protein</fullName>
    </submittedName>
</protein>
<dbReference type="OrthoDB" id="16536at186828"/>
<dbReference type="STRING" id="1234679.BN424_1622"/>
<evidence type="ECO:0000256" key="1">
    <source>
        <dbReference type="SAM" id="Phobius"/>
    </source>
</evidence>
<dbReference type="Proteomes" id="UP000000212">
    <property type="component" value="Chromosome"/>
</dbReference>
<dbReference type="Gene3D" id="2.60.40.3600">
    <property type="match status" value="1"/>
</dbReference>
<accession>K8EGU0</accession>
<evidence type="ECO:0000313" key="3">
    <source>
        <dbReference type="Proteomes" id="UP000000212"/>
    </source>
</evidence>
<keyword evidence="1" id="KW-0812">Transmembrane</keyword>
<dbReference type="KEGG" id="cml:BN424_1622"/>
<keyword evidence="1" id="KW-1133">Transmembrane helix</keyword>
<keyword evidence="1" id="KW-0472">Membrane</keyword>
<proteinExistence type="predicted"/>
<organism evidence="2 3">
    <name type="scientific">Carnobacterium maltaromaticum LMA28</name>
    <dbReference type="NCBI Taxonomy" id="1234679"/>
    <lineage>
        <taxon>Bacteria</taxon>
        <taxon>Bacillati</taxon>
        <taxon>Bacillota</taxon>
        <taxon>Bacilli</taxon>
        <taxon>Lactobacillales</taxon>
        <taxon>Carnobacteriaceae</taxon>
        <taxon>Carnobacterium</taxon>
    </lineage>
</organism>
<keyword evidence="3" id="KW-1185">Reference proteome</keyword>
<reference evidence="3" key="1">
    <citation type="journal article" date="2013" name="Genome Announc.">
        <title>Complete Chromosome Sequence of Carnobacterium maltaromaticum LMA 28.</title>
        <authorList>
            <person name="Cailliez-Grimal C."/>
            <person name="Chaillou S."/>
            <person name="Anba-Mondoloni J."/>
            <person name="Loux V."/>
            <person name="Afzal M.I."/>
            <person name="Rahman A."/>
            <person name="Kergourlay G."/>
            <person name="Champomier-Verges M.C."/>
            <person name="Zagorec M."/>
            <person name="Dalgaard P."/>
            <person name="Leisner J.J."/>
            <person name="Prevost H."/>
            <person name="Revol-Junelles A.M."/>
            <person name="Borges F."/>
        </authorList>
    </citation>
    <scope>NUCLEOTIDE SEQUENCE</scope>
    <source>
        <strain evidence="3">LMA28</strain>
    </source>
</reference>
<dbReference type="HOGENOM" id="CLU_768808_0_0_9"/>
<evidence type="ECO:0000313" key="2">
    <source>
        <dbReference type="EMBL" id="CCO11063.2"/>
    </source>
</evidence>
<sequence length="360" mass="40523">MKEIRKKSHKRNFFLLVFEFILLGLLLFIKPQSSSAYSPFEVPTGTISLYIVGTGIFPDIDSNGLVYGYRDTSLITDRYWYSKKLSNGQFIFTSMKAPNKLLTINSDNSISVVQYTQDIYTDESKIPTNSRFYAKYVGISSNRYSFTVSTSNNFDYGIGFDFYNNYYFSYKPTNSNTTADGRWLMSFGQLYTTTNMLNLKVDSVVGKKYINSDIHITGSLNVSGVDTSKLTLNIGNNVYSIKDMDVTYINGKATFDVPVPLTYDKFQEGKSYSIEVSANTGFLDSYDNSQSFTVDYSVMTGSSTNKKVEAGTDFSKLNPEDFITDLKDSAGNTVKINKFVNIPDNKKVGKKILVLRLLMA</sequence>
<dbReference type="RefSeq" id="WP_015076318.1">
    <property type="nucleotide sequence ID" value="NC_019425.2"/>
</dbReference>
<feature type="transmembrane region" description="Helical" evidence="1">
    <location>
        <begin position="12"/>
        <end position="29"/>
    </location>
</feature>
<dbReference type="AlphaFoldDB" id="K8EGU0"/>
<name>K8EGU0_CARML</name>
<gene>
    <name evidence="2" type="ORF">BN424_1622</name>
</gene>